<gene>
    <name evidence="2" type="ORF">MINT15_31520</name>
</gene>
<sequence>MSGVVDAAVAALEELSSHNVLVRPAGVHAVGSATGPLAGTPIVVKDNVAVEGLPLTAGSPALEGYRPSRSATTVRRLLDAGAVVVGQTNMHELARGTTSHNAVYGPVRNPWRASRMAGGSSGGTAAAVAAGAVPAGLGTDTSGSGRIPAAMCGCVGFRASASRYPGDGVVHLSPSADAVTVMASTVEEVAVFDAVLAGMSESGSDVGEVPELPPLDPSTVRLGVPREACWRLLDPEVERVCEEALEKLRAAGVRVVDVDLDDLAEESLEVNVSMTMYEMYEYWSRFARRHLDCDYATLVTRLGSPDVVKAFGSMVDGSPITPDDYAALRALKDEVIARFATLFAEQRLDALVFPPVPVTAPEVGAETVTIRGREYDLLMATIANETMAPSAGLPAVSVPAGLAADGLPVGIELDGPTGSDRRLLAIAELVERCVGPLPVPR</sequence>
<dbReference type="PANTHER" id="PTHR11895">
    <property type="entry name" value="TRANSAMIDASE"/>
    <property type="match status" value="1"/>
</dbReference>
<keyword evidence="2" id="KW-0378">Hydrolase</keyword>
<feature type="domain" description="Amidase" evidence="1">
    <location>
        <begin position="29"/>
        <end position="424"/>
    </location>
</feature>
<dbReference type="Proteomes" id="UP000030848">
    <property type="component" value="Unassembled WGS sequence"/>
</dbReference>
<evidence type="ECO:0000313" key="2">
    <source>
        <dbReference type="EMBL" id="KHF42950.1"/>
    </source>
</evidence>
<evidence type="ECO:0000259" key="1">
    <source>
        <dbReference type="Pfam" id="PF01425"/>
    </source>
</evidence>
<name>A0A837D5Q3_9PSEU</name>
<dbReference type="InterPro" id="IPR036928">
    <property type="entry name" value="AS_sf"/>
</dbReference>
<accession>A0A837D5Q3</accession>
<protein>
    <submittedName>
        <fullName evidence="2">Amidase, Asp-tRNAAsn/Glu-tRNAGln amidotransferase A subunit</fullName>
        <ecNumber evidence="2">3.5.1.4</ecNumber>
    </submittedName>
</protein>
<keyword evidence="2" id="KW-0808">Transferase</keyword>
<comment type="caution">
    <text evidence="2">The sequence shown here is derived from an EMBL/GenBank/DDBJ whole genome shotgun (WGS) entry which is preliminary data.</text>
</comment>
<dbReference type="EC" id="3.5.1.4" evidence="2"/>
<organism evidence="2 3">
    <name type="scientific">Saccharomonospora viridis</name>
    <dbReference type="NCBI Taxonomy" id="1852"/>
    <lineage>
        <taxon>Bacteria</taxon>
        <taxon>Bacillati</taxon>
        <taxon>Actinomycetota</taxon>
        <taxon>Actinomycetes</taxon>
        <taxon>Pseudonocardiales</taxon>
        <taxon>Pseudonocardiaceae</taxon>
        <taxon>Saccharomonospora</taxon>
    </lineage>
</organism>
<evidence type="ECO:0000313" key="3">
    <source>
        <dbReference type="Proteomes" id="UP000030848"/>
    </source>
</evidence>
<dbReference type="AlphaFoldDB" id="A0A837D5Q3"/>
<dbReference type="OrthoDB" id="9811471at2"/>
<dbReference type="GO" id="GO:0016740">
    <property type="term" value="F:transferase activity"/>
    <property type="evidence" value="ECO:0007669"/>
    <property type="project" value="UniProtKB-KW"/>
</dbReference>
<dbReference type="GO" id="GO:0004040">
    <property type="term" value="F:amidase activity"/>
    <property type="evidence" value="ECO:0007669"/>
    <property type="project" value="UniProtKB-EC"/>
</dbReference>
<reference evidence="2 3" key="1">
    <citation type="submission" date="2014-10" db="EMBL/GenBank/DDBJ databases">
        <title>Genome sequence of Micropolyspora internatus JCM3315.</title>
        <authorList>
            <person name="Shin S.-K."/>
            <person name="Yi H."/>
        </authorList>
    </citation>
    <scope>NUCLEOTIDE SEQUENCE [LARGE SCALE GENOMIC DNA]</scope>
    <source>
        <strain evidence="2 3">JCM 3315</strain>
    </source>
</reference>
<dbReference type="RefSeq" id="WP_052136380.1">
    <property type="nucleotide sequence ID" value="NZ_CALJZO010000116.1"/>
</dbReference>
<dbReference type="InterPro" id="IPR023631">
    <property type="entry name" value="Amidase_dom"/>
</dbReference>
<dbReference type="SUPFAM" id="SSF75304">
    <property type="entry name" value="Amidase signature (AS) enzymes"/>
    <property type="match status" value="1"/>
</dbReference>
<dbReference type="EMBL" id="JRZE01000006">
    <property type="protein sequence ID" value="KHF42950.1"/>
    <property type="molecule type" value="Genomic_DNA"/>
</dbReference>
<dbReference type="InterPro" id="IPR000120">
    <property type="entry name" value="Amidase"/>
</dbReference>
<dbReference type="Gene3D" id="3.90.1300.10">
    <property type="entry name" value="Amidase signature (AS) domain"/>
    <property type="match status" value="1"/>
</dbReference>
<proteinExistence type="predicted"/>
<dbReference type="PANTHER" id="PTHR11895:SF151">
    <property type="entry name" value="GLUTAMYL-TRNA(GLN) AMIDOTRANSFERASE SUBUNIT A"/>
    <property type="match status" value="1"/>
</dbReference>
<dbReference type="Pfam" id="PF01425">
    <property type="entry name" value="Amidase"/>
    <property type="match status" value="1"/>
</dbReference>